<dbReference type="PANTHER" id="PTHR33165">
    <property type="entry name" value="F-BOX DOMAIN CONTAINING PROTEIN-LIKE-RELATED"/>
    <property type="match status" value="1"/>
</dbReference>
<name>A0A5J9WAN7_9POAL</name>
<proteinExistence type="predicted"/>
<dbReference type="InterPro" id="IPR005174">
    <property type="entry name" value="KIB1-4_b-propeller"/>
</dbReference>
<dbReference type="EMBL" id="RWGY01000004">
    <property type="protein sequence ID" value="TVU45071.1"/>
    <property type="molecule type" value="Genomic_DNA"/>
</dbReference>
<evidence type="ECO:0000313" key="3">
    <source>
        <dbReference type="Proteomes" id="UP000324897"/>
    </source>
</evidence>
<protein>
    <recommendedName>
        <fullName evidence="1">KIB1-4 beta-propeller domain-containing protein</fullName>
    </recommendedName>
</protein>
<reference evidence="2 3" key="1">
    <citation type="journal article" date="2019" name="Sci. Rep.">
        <title>A high-quality genome of Eragrostis curvula grass provides insights into Poaceae evolution and supports new strategies to enhance forage quality.</title>
        <authorList>
            <person name="Carballo J."/>
            <person name="Santos B.A.C.M."/>
            <person name="Zappacosta D."/>
            <person name="Garbus I."/>
            <person name="Selva J.P."/>
            <person name="Gallo C.A."/>
            <person name="Diaz A."/>
            <person name="Albertini E."/>
            <person name="Caccamo M."/>
            <person name="Echenique V."/>
        </authorList>
    </citation>
    <scope>NUCLEOTIDE SEQUENCE [LARGE SCALE GENOMIC DNA]</scope>
    <source>
        <strain evidence="3">cv. Victoria</strain>
        <tissue evidence="2">Leaf</tissue>
    </source>
</reference>
<dbReference type="Gene3D" id="1.20.1280.50">
    <property type="match status" value="1"/>
</dbReference>
<dbReference type="SUPFAM" id="SSF81383">
    <property type="entry name" value="F-box domain"/>
    <property type="match status" value="1"/>
</dbReference>
<dbReference type="InterPro" id="IPR036047">
    <property type="entry name" value="F-box-like_dom_sf"/>
</dbReference>
<feature type="domain" description="KIB1-4 beta-propeller" evidence="1">
    <location>
        <begin position="123"/>
        <end position="242"/>
    </location>
</feature>
<keyword evidence="3" id="KW-1185">Reference proteome</keyword>
<gene>
    <name evidence="2" type="ORF">EJB05_04542</name>
</gene>
<dbReference type="PANTHER" id="PTHR33165:SF53">
    <property type="entry name" value="OS04G0486300 PROTEIN"/>
    <property type="match status" value="1"/>
</dbReference>
<dbReference type="OrthoDB" id="667156at2759"/>
<dbReference type="Proteomes" id="UP000324897">
    <property type="component" value="Chromosome 5"/>
</dbReference>
<evidence type="ECO:0000259" key="1">
    <source>
        <dbReference type="Pfam" id="PF03478"/>
    </source>
</evidence>
<evidence type="ECO:0000313" key="2">
    <source>
        <dbReference type="EMBL" id="TVU45071.1"/>
    </source>
</evidence>
<dbReference type="Pfam" id="PF03478">
    <property type="entry name" value="Beta-prop_KIB1-4"/>
    <property type="match status" value="1"/>
</dbReference>
<organism evidence="2 3">
    <name type="scientific">Eragrostis curvula</name>
    <name type="common">weeping love grass</name>
    <dbReference type="NCBI Taxonomy" id="38414"/>
    <lineage>
        <taxon>Eukaryota</taxon>
        <taxon>Viridiplantae</taxon>
        <taxon>Streptophyta</taxon>
        <taxon>Embryophyta</taxon>
        <taxon>Tracheophyta</taxon>
        <taxon>Spermatophyta</taxon>
        <taxon>Magnoliopsida</taxon>
        <taxon>Liliopsida</taxon>
        <taxon>Poales</taxon>
        <taxon>Poaceae</taxon>
        <taxon>PACMAD clade</taxon>
        <taxon>Chloridoideae</taxon>
        <taxon>Eragrostideae</taxon>
        <taxon>Eragrostidinae</taxon>
        <taxon>Eragrostis</taxon>
    </lineage>
</organism>
<dbReference type="Gramene" id="TVU45071">
    <property type="protein sequence ID" value="TVU45071"/>
    <property type="gene ID" value="EJB05_04542"/>
</dbReference>
<comment type="caution">
    <text evidence="2">The sequence shown here is derived from an EMBL/GenBank/DDBJ whole genome shotgun (WGS) entry which is preliminary data.</text>
</comment>
<feature type="non-terminal residue" evidence="2">
    <location>
        <position position="1"/>
    </location>
</feature>
<dbReference type="AlphaFoldDB" id="A0A5J9WAN7"/>
<accession>A0A5J9WAN7</accession>
<sequence>MSSPLAPAGRKRRLTSDPGSCWASLPDDLLGVVASRLLAGDLLDYVRFRAVCTTWRSGTADPRGRGVADPRFHPRRWMMLPEGHYLYPGHPNLGGFVRFLNLDTGALVRARIPFLGVGNFWPIDSVDGLLLLLRDTVDQEGALRLLHPFTRDIIEFPPIGALASRLLSSCPATLRNRRLTRSVCSSVSLDAAGAITLMLAIQHMGLVAFATSMDRQWTLSTREWASLYPPLSFQGKLYMVDTPYPRTSWGQEKIHEVLQLDPPIMQEDGVLALPQPKLIATIPQRNLVHPHGPPHLALYHLSSGSLSPAIDPCSLYGGAEEWYSEGMHRIGPCQMKKNKFNNQATVHILR</sequence>